<dbReference type="EMBL" id="FO203447">
    <property type="protein sequence ID" value="CCI55456.1"/>
    <property type="molecule type" value="Genomic_DNA"/>
</dbReference>
<evidence type="ECO:0000313" key="1">
    <source>
        <dbReference type="EMBL" id="CCI55456.1"/>
    </source>
</evidence>
<name>L0P1V5_PHYED</name>
<proteinExistence type="predicted"/>
<reference evidence="1" key="1">
    <citation type="submission" date="2012-05" db="EMBL/GenBank/DDBJ databases">
        <authorList>
            <person name="Han B."/>
            <person name="Lu Y."/>
            <person name="Feng Q."/>
            <person name="Zhao Q."/>
            <person name="Lu T.T."/>
            <person name="Li Y."/>
            <person name="Liu K.Y."/>
            <person name="Huang X.H."/>
            <person name="Fan D.L."/>
            <person name="Weng Q.J."/>
            <person name="Zhang L."/>
            <person name="Lu Y.Q."/>
            <person name="Guo Y.L."/>
            <person name="Li W.J."/>
            <person name="Zhou C.C."/>
            <person name="Lu H.Y."/>
            <person name="Huang T."/>
            <person name="Zhu C.R."/>
            <person name="Zhao Y."/>
            <person name="Hu T."/>
            <person name="Yao N."/>
        </authorList>
    </citation>
    <scope>NUCLEOTIDE SEQUENCE</scope>
</reference>
<protein>
    <submittedName>
        <fullName evidence="1">PH01B001E05.12 protein</fullName>
    </submittedName>
</protein>
<organism evidence="1">
    <name type="scientific">Phyllostachys edulis</name>
    <name type="common">Tortoise shell bamboo</name>
    <name type="synonym">Bambusa edulis</name>
    <dbReference type="NCBI Taxonomy" id="38705"/>
    <lineage>
        <taxon>Eukaryota</taxon>
        <taxon>Viridiplantae</taxon>
        <taxon>Streptophyta</taxon>
        <taxon>Embryophyta</taxon>
        <taxon>Tracheophyta</taxon>
        <taxon>Spermatophyta</taxon>
        <taxon>Magnoliopsida</taxon>
        <taxon>Liliopsida</taxon>
        <taxon>Poales</taxon>
        <taxon>Poaceae</taxon>
        <taxon>BOP clade</taxon>
        <taxon>Bambusoideae</taxon>
        <taxon>Arundinarodae</taxon>
        <taxon>Arundinarieae</taxon>
        <taxon>Arundinariinae</taxon>
        <taxon>Phyllostachys</taxon>
    </lineage>
</organism>
<gene>
    <name evidence="1" type="primary">PH01B001E05.12</name>
</gene>
<dbReference type="AlphaFoldDB" id="L0P1V5"/>
<sequence length="95" mass="10711">MAGIASQWAESEMDAAKMKALVAAEKIPKKEFVNWFEASGQHWPSGEIGQIPVFQVYYLLQTEIDIRVKFICEKALPPIVMVPQILAVLFAEDKM</sequence>
<accession>L0P1V5</accession>